<feature type="repeat" description="PPR" evidence="13">
    <location>
        <begin position="679"/>
        <end position="713"/>
    </location>
</feature>
<dbReference type="SMART" id="SM00484">
    <property type="entry name" value="XPGI"/>
    <property type="match status" value="1"/>
</dbReference>
<keyword evidence="18" id="KW-1185">Reference proteome</keyword>
<dbReference type="Pfam" id="PF00752">
    <property type="entry name" value="XPG_N"/>
    <property type="match status" value="1"/>
</dbReference>
<keyword evidence="12" id="KW-0597">Phosphoprotein</keyword>
<dbReference type="InterPro" id="IPR006086">
    <property type="entry name" value="XPG-I_dom"/>
</dbReference>
<dbReference type="PROSITE" id="PS00842">
    <property type="entry name" value="XPG_2"/>
    <property type="match status" value="1"/>
</dbReference>
<keyword evidence="7 12" id="KW-0227">DNA damage</keyword>
<feature type="domain" description="XPG N-terminal" evidence="16">
    <location>
        <begin position="1"/>
        <end position="108"/>
    </location>
</feature>
<evidence type="ECO:0000256" key="10">
    <source>
        <dbReference type="ARBA" id="ARBA00022842"/>
    </source>
</evidence>
<dbReference type="Pfam" id="PF01535">
    <property type="entry name" value="PPR"/>
    <property type="match status" value="2"/>
</dbReference>
<dbReference type="SUPFAM" id="SSF47807">
    <property type="entry name" value="5' to 3' exonuclease, C-terminal subdomain"/>
    <property type="match status" value="1"/>
</dbReference>
<feature type="repeat" description="PPR" evidence="13">
    <location>
        <begin position="648"/>
        <end position="678"/>
    </location>
</feature>
<dbReference type="SUPFAM" id="SSF88723">
    <property type="entry name" value="PIN domain-like"/>
    <property type="match status" value="1"/>
</dbReference>
<keyword evidence="5" id="KW-0677">Repeat</keyword>
<dbReference type="Proteomes" id="UP000827721">
    <property type="component" value="Unassembled WGS sequence"/>
</dbReference>
<evidence type="ECO:0000256" key="5">
    <source>
        <dbReference type="ARBA" id="ARBA00022737"/>
    </source>
</evidence>
<dbReference type="CDD" id="cd09867">
    <property type="entry name" value="PIN_FEN1"/>
    <property type="match status" value="1"/>
</dbReference>
<evidence type="ECO:0000256" key="7">
    <source>
        <dbReference type="ARBA" id="ARBA00022763"/>
    </source>
</evidence>
<comment type="cofactor">
    <cofactor evidence="12">
        <name>Mg(2+)</name>
        <dbReference type="ChEBI" id="CHEBI:18420"/>
    </cofactor>
    <text evidence="12">Binds 2 magnesium ions per subunit. They probably participate in the reaction catalyzed by the enzyme. May bind an additional third magnesium ion after substrate binding.</text>
</comment>
<evidence type="ECO:0000259" key="15">
    <source>
        <dbReference type="SMART" id="SM00484"/>
    </source>
</evidence>
<dbReference type="InterPro" id="IPR011990">
    <property type="entry name" value="TPR-like_helical_dom_sf"/>
</dbReference>
<dbReference type="EMBL" id="JAFEMO010000004">
    <property type="protein sequence ID" value="KAH7571232.1"/>
    <property type="molecule type" value="Genomic_DNA"/>
</dbReference>
<dbReference type="HAMAP" id="MF_00614">
    <property type="entry name" value="Fen"/>
    <property type="match status" value="1"/>
</dbReference>
<comment type="similarity">
    <text evidence="12">Belongs to the XPG/RAD2 endonuclease family. FEN1 subfamily.</text>
</comment>
<keyword evidence="3 12" id="KW-0540">Nuclease</keyword>
<evidence type="ECO:0000256" key="2">
    <source>
        <dbReference type="ARBA" id="ARBA00022705"/>
    </source>
</evidence>
<evidence type="ECO:0000256" key="4">
    <source>
        <dbReference type="ARBA" id="ARBA00022723"/>
    </source>
</evidence>
<dbReference type="InterPro" id="IPR008918">
    <property type="entry name" value="HhH2"/>
</dbReference>
<reference evidence="17 18" key="1">
    <citation type="submission" date="2021-02" db="EMBL/GenBank/DDBJ databases">
        <title>Plant Genome Project.</title>
        <authorList>
            <person name="Zhang R.-G."/>
        </authorList>
    </citation>
    <scope>NUCLEOTIDE SEQUENCE [LARGE SCALE GENOMIC DNA]</scope>
    <source>
        <tissue evidence="17">Leaves</tissue>
    </source>
</reference>
<dbReference type="Gene3D" id="3.40.50.1010">
    <property type="entry name" value="5'-nuclease"/>
    <property type="match status" value="1"/>
</dbReference>
<dbReference type="SMART" id="SM00475">
    <property type="entry name" value="53EXOc"/>
    <property type="match status" value="1"/>
</dbReference>
<evidence type="ECO:0000256" key="3">
    <source>
        <dbReference type="ARBA" id="ARBA00022722"/>
    </source>
</evidence>
<dbReference type="EC" id="3.1.-.-" evidence="12"/>
<proteinExistence type="inferred from homology"/>
<dbReference type="InterPro" id="IPR006084">
    <property type="entry name" value="XPG/Rad2"/>
</dbReference>
<comment type="similarity">
    <text evidence="1">Belongs to the PPR family. PCMP-H subfamily.</text>
</comment>
<evidence type="ECO:0000259" key="16">
    <source>
        <dbReference type="SMART" id="SM00485"/>
    </source>
</evidence>
<accession>A0ABQ8I3L2</accession>
<dbReference type="InterPro" id="IPR002421">
    <property type="entry name" value="5-3_exonuclease"/>
</dbReference>
<evidence type="ECO:0000259" key="14">
    <source>
        <dbReference type="SMART" id="SM00475"/>
    </source>
</evidence>
<dbReference type="PANTHER" id="PTHR47926">
    <property type="entry name" value="PENTATRICOPEPTIDE REPEAT-CONTAINING PROTEIN"/>
    <property type="match status" value="1"/>
</dbReference>
<feature type="domain" description="5'-3' exonuclease" evidence="14">
    <location>
        <begin position="29"/>
        <end position="310"/>
    </location>
</feature>
<gene>
    <name evidence="17" type="ORF">JRO89_XS04G0003500</name>
</gene>
<dbReference type="Pfam" id="PF13041">
    <property type="entry name" value="PPR_2"/>
    <property type="match status" value="2"/>
</dbReference>
<protein>
    <recommendedName>
        <fullName evidence="12">Flap endonuclease 1</fullName>
        <shortName evidence="12">FEN-1</shortName>
        <ecNumber evidence="12">3.1.-.-</ecNumber>
    </recommendedName>
    <alternativeName>
        <fullName evidence="12">Flap structure-specific endonuclease 1</fullName>
    </alternativeName>
</protein>
<keyword evidence="4 12" id="KW-0479">Metal-binding</keyword>
<dbReference type="InterPro" id="IPR019974">
    <property type="entry name" value="XPG_CS"/>
</dbReference>
<evidence type="ECO:0000256" key="13">
    <source>
        <dbReference type="PROSITE-ProRule" id="PRU00708"/>
    </source>
</evidence>
<evidence type="ECO:0000256" key="9">
    <source>
        <dbReference type="ARBA" id="ARBA00022839"/>
    </source>
</evidence>
<feature type="repeat" description="PPR" evidence="13">
    <location>
        <begin position="547"/>
        <end position="577"/>
    </location>
</feature>
<dbReference type="SMART" id="SM00279">
    <property type="entry name" value="HhH2"/>
    <property type="match status" value="1"/>
</dbReference>
<dbReference type="PROSITE" id="PS51375">
    <property type="entry name" value="PPR"/>
    <property type="match status" value="4"/>
</dbReference>
<evidence type="ECO:0000313" key="18">
    <source>
        <dbReference type="Proteomes" id="UP000827721"/>
    </source>
</evidence>
<feature type="domain" description="XPG-I" evidence="15">
    <location>
        <begin position="147"/>
        <end position="230"/>
    </location>
</feature>
<evidence type="ECO:0000256" key="1">
    <source>
        <dbReference type="ARBA" id="ARBA00006643"/>
    </source>
</evidence>
<dbReference type="InterPro" id="IPR046848">
    <property type="entry name" value="E_motif"/>
</dbReference>
<dbReference type="Gene3D" id="1.10.150.20">
    <property type="entry name" value="5' to 3' exonuclease, C-terminal subdomain"/>
    <property type="match status" value="1"/>
</dbReference>
<dbReference type="InterPro" id="IPR046960">
    <property type="entry name" value="PPR_At4g14850-like_plant"/>
</dbReference>
<feature type="repeat" description="PPR" evidence="13">
    <location>
        <begin position="578"/>
        <end position="612"/>
    </location>
</feature>
<organism evidence="17 18">
    <name type="scientific">Xanthoceras sorbifolium</name>
    <dbReference type="NCBI Taxonomy" id="99658"/>
    <lineage>
        <taxon>Eukaryota</taxon>
        <taxon>Viridiplantae</taxon>
        <taxon>Streptophyta</taxon>
        <taxon>Embryophyta</taxon>
        <taxon>Tracheophyta</taxon>
        <taxon>Spermatophyta</taxon>
        <taxon>Magnoliopsida</taxon>
        <taxon>eudicotyledons</taxon>
        <taxon>Gunneridae</taxon>
        <taxon>Pentapetalae</taxon>
        <taxon>rosids</taxon>
        <taxon>malvids</taxon>
        <taxon>Sapindales</taxon>
        <taxon>Sapindaceae</taxon>
        <taxon>Xanthoceroideae</taxon>
        <taxon>Xanthoceras</taxon>
    </lineage>
</organism>
<keyword evidence="6 12" id="KW-0255">Endonuclease</keyword>
<dbReference type="SMART" id="SM00485">
    <property type="entry name" value="XPGN"/>
    <property type="match status" value="1"/>
</dbReference>
<keyword evidence="10 12" id="KW-0460">Magnesium</keyword>
<keyword evidence="12" id="KW-0539">Nucleus</keyword>
<dbReference type="InterPro" id="IPR032867">
    <property type="entry name" value="DYW_dom"/>
</dbReference>
<dbReference type="Gene3D" id="1.25.40.10">
    <property type="entry name" value="Tetratricopeptide repeat domain"/>
    <property type="match status" value="3"/>
</dbReference>
<dbReference type="NCBIfam" id="TIGR00756">
    <property type="entry name" value="PPR"/>
    <property type="match status" value="4"/>
</dbReference>
<comment type="subcellular location">
    <subcellularLocation>
        <location evidence="12">Nucleus</location>
        <location evidence="12">Nucleolus</location>
    </subcellularLocation>
    <subcellularLocation>
        <location evidence="12">Nucleus</location>
        <location evidence="12">Nucleoplasm</location>
    </subcellularLocation>
    <subcellularLocation>
        <location evidence="12">Mitochondrion</location>
    </subcellularLocation>
    <text evidence="12">Resides mostly in the nucleoli and relocalizes to the nucleoplasm upon DNA damage.</text>
</comment>
<dbReference type="InterPro" id="IPR023426">
    <property type="entry name" value="Flap_endonuc"/>
</dbReference>
<dbReference type="InterPro" id="IPR036279">
    <property type="entry name" value="5-3_exonuclease_C_sf"/>
</dbReference>
<dbReference type="InterPro" id="IPR029060">
    <property type="entry name" value="PIN-like_dom_sf"/>
</dbReference>
<dbReference type="InterPro" id="IPR006085">
    <property type="entry name" value="XPG_DNA_repair_N"/>
</dbReference>
<evidence type="ECO:0000256" key="6">
    <source>
        <dbReference type="ARBA" id="ARBA00022759"/>
    </source>
</evidence>
<dbReference type="Pfam" id="PF00867">
    <property type="entry name" value="XPG_I"/>
    <property type="match status" value="1"/>
</dbReference>
<keyword evidence="11 12" id="KW-0234">DNA repair</keyword>
<keyword evidence="12" id="KW-0496">Mitochondrion</keyword>
<name>A0ABQ8I3L2_9ROSI</name>
<dbReference type="InterPro" id="IPR002885">
    <property type="entry name" value="PPR_rpt"/>
</dbReference>
<keyword evidence="9 12" id="KW-0269">Exonuclease</keyword>
<keyword evidence="8 12" id="KW-0378">Hydrolase</keyword>
<evidence type="ECO:0000256" key="11">
    <source>
        <dbReference type="ARBA" id="ARBA00023204"/>
    </source>
</evidence>
<evidence type="ECO:0000256" key="12">
    <source>
        <dbReference type="HAMAP-Rule" id="MF_03140"/>
    </source>
</evidence>
<dbReference type="CDD" id="cd09907">
    <property type="entry name" value="H3TH_FEN1-Euk"/>
    <property type="match status" value="1"/>
</dbReference>
<evidence type="ECO:0000313" key="17">
    <source>
        <dbReference type="EMBL" id="KAH7571232.1"/>
    </source>
</evidence>
<comment type="function">
    <text evidence="12">Structure-specific nuclease with 5'-flap endonuclease and 5'-3' exonuclease activities involved in DNA replication and repair. During DNA replication, cleaves the 5'-overhanging flap structure that is generated by displacement synthesis when DNA polymerase encounters the 5'-end of a downstream Okazaki fragment. It enters the flap from the 5'-end and then tracks to cleave the flap base, leaving a nick for ligation. Also involved in the long patch base excision repair (LP-BER) pathway, by cleaving within the apurinic/apyrimidinic (AP) site-terminated flap. Acts as a genome stabilization factor that prevents flaps from equilibrating into structures that lead to duplications and deletions. Also possesses 5'-3' exonuclease activity on nicked or gapped double-stranded DNA, and exhibits RNase H activity. Also involved in replication and repair of rDNA and in repairing mitochondrial DNA.</text>
</comment>
<sequence length="988" mass="110857">MGIKGLTKLLADNAPKAMKEQKFESYFGRKIAIDASMSIYQFLIVVGRAGTEMLTNEAGEVTSHLQGMFSRTIRLLESGMKPVYVFDGKPPDLKKQELAKRYSKRADATEDLAEAVDAGNKEDIEKFSKRTVKVTKQHNEDCKRLLRLMGVPVVEAPSEAEAQCAALCKSGKAFLYLSSGLFQVYAVASEDMDSLTFGAPRFLRHLMDPSSRKTPVMEFEVAKILEELNFSMDQFIDLCILSGCDYCESIRGIGGQTALKLIRQHGSIENILENINKDRYQIPEDWPYQEARRLFKEPEVFIDEEQIELKWTPPDEEGLITFLVNENGFNSDRVTKAIEKIKAAKNKSSQGRLESFFKPVANTSSAPLKRKAHAHWWPKLAHSSSGLEVLPSIIQRCLLHCVKLKSLETAANAPKETANKKTKAGGGRKKKYFRGWRMQIAMGFYAVLRSVVYIVEKLRCLSYAQLVFHQIQNPDTQSWNSLIRGFSLSQSPLQAILFYNQMLLSPSLSPPDTFTFSFTLKACERLRALNKCLELHGFVIRSGLERDVVVCTSLLRCYAANGLVEIARLVFDKMSERDLVSWNSMISCYSQANLHLQALEVYDKMRSENVSVDGFTLVGLLSSCAHVGALNLGVFLHGIASESGFLRNVYVGNALIDMYAKCGDLGAALSVFNGMQKRDVFTWNSMIVGYGVHGRGDEAISFFRQMLMAGLKPNSITFLGLLCGCSHQGLVEEGVEYFHIMVSRFNLKPGIKHYGCLVDLYGRAGQLDKALQVIKTSSLSQDDPVMWRTLLGSCKIHRNVEIGEIAMKNLVRLGASCAGDFVLLATIYAAHKDAQGVARMRKSIKSQGIKTTPGWSWIEVGDQVHRFVVDDKSHPETGMIYRKLEEVIHRANLVGYVKEESLIAMAGSSEDCLEKSTMYHSEKLAIAFGLERTSEGTCLRIVKNLRVCRDCHSFTKFVSKAFSRDIIVRDRVRFHHFKDGICSCRDFW</sequence>
<dbReference type="Pfam" id="PF20431">
    <property type="entry name" value="E_motif"/>
    <property type="match status" value="1"/>
</dbReference>
<dbReference type="PRINTS" id="PR00853">
    <property type="entry name" value="XPGRADSUPER"/>
</dbReference>
<keyword evidence="2 12" id="KW-0235">DNA replication</keyword>
<dbReference type="Pfam" id="PF14432">
    <property type="entry name" value="DYW_deaminase"/>
    <property type="match status" value="1"/>
</dbReference>
<evidence type="ECO:0000256" key="8">
    <source>
        <dbReference type="ARBA" id="ARBA00022801"/>
    </source>
</evidence>
<comment type="caution">
    <text evidence="17">The sequence shown here is derived from an EMBL/GenBank/DDBJ whole genome shotgun (WGS) entry which is preliminary data.</text>
</comment>